<evidence type="ECO:0000313" key="2">
    <source>
        <dbReference type="WBParaSite" id="jg17817"/>
    </source>
</evidence>
<reference evidence="2" key="1">
    <citation type="submission" date="2022-11" db="UniProtKB">
        <authorList>
            <consortium name="WormBaseParasite"/>
        </authorList>
    </citation>
    <scope>IDENTIFICATION</scope>
</reference>
<dbReference type="AlphaFoldDB" id="A0A915DCN4"/>
<name>A0A915DCN4_9BILA</name>
<evidence type="ECO:0000313" key="1">
    <source>
        <dbReference type="Proteomes" id="UP000887574"/>
    </source>
</evidence>
<dbReference type="WBParaSite" id="jg17817">
    <property type="protein sequence ID" value="jg17817"/>
    <property type="gene ID" value="jg17817"/>
</dbReference>
<keyword evidence="1" id="KW-1185">Reference proteome</keyword>
<accession>A0A915DCN4</accession>
<sequence>MMRPAEFLNTYMDFLLSTHSISSPGHSNTPFSNSYFLYGKGDSKQMILDSQPDAFFVRMASTHPPILEFVINGGDDILVPNKDIGNLFVVLILFIAHVRKYSKHQRIGHLSLSSINLDIFDL</sequence>
<dbReference type="Proteomes" id="UP000887574">
    <property type="component" value="Unplaced"/>
</dbReference>
<proteinExistence type="predicted"/>
<protein>
    <submittedName>
        <fullName evidence="2">Uncharacterized protein</fullName>
    </submittedName>
</protein>
<organism evidence="1 2">
    <name type="scientific">Ditylenchus dipsaci</name>
    <dbReference type="NCBI Taxonomy" id="166011"/>
    <lineage>
        <taxon>Eukaryota</taxon>
        <taxon>Metazoa</taxon>
        <taxon>Ecdysozoa</taxon>
        <taxon>Nematoda</taxon>
        <taxon>Chromadorea</taxon>
        <taxon>Rhabditida</taxon>
        <taxon>Tylenchina</taxon>
        <taxon>Tylenchomorpha</taxon>
        <taxon>Sphaerularioidea</taxon>
        <taxon>Anguinidae</taxon>
        <taxon>Anguininae</taxon>
        <taxon>Ditylenchus</taxon>
    </lineage>
</organism>